<dbReference type="PANTHER" id="PTHR43342">
    <property type="entry name" value="NADH-QUINONE OXIDOREDUCTASE, E SUBUNIT"/>
    <property type="match status" value="1"/>
</dbReference>
<dbReference type="NCBIfam" id="NF005722">
    <property type="entry name" value="PRK07539.1-2"/>
    <property type="match status" value="1"/>
</dbReference>
<evidence type="ECO:0000313" key="8">
    <source>
        <dbReference type="Proteomes" id="UP000192939"/>
    </source>
</evidence>
<evidence type="ECO:0000256" key="5">
    <source>
        <dbReference type="ARBA" id="ARBA00023014"/>
    </source>
</evidence>
<evidence type="ECO:0000313" key="7">
    <source>
        <dbReference type="EMBL" id="SMF46554.1"/>
    </source>
</evidence>
<evidence type="ECO:0000256" key="6">
    <source>
        <dbReference type="ARBA" id="ARBA00034078"/>
    </source>
</evidence>
<comment type="caution">
    <text evidence="7">The sequence shown here is derived from an EMBL/GenBank/DDBJ whole genome shotgun (WGS) entry which is preliminary data.</text>
</comment>
<sequence>MEETCRCAKDEERMQRVEEIINQFRQLPGALIPVLHEIQDMYGYLPEEALQIVSRELGMSMAEIYGVATFYSFFSLEPKGEHIIRVCMGTACYIKGAQGVLDRLSQELNVPVQGTTADGKFTLEATRCLGACGLAPVMTIGEKVHGRLAPNEIPKILKQMRTPVQTH</sequence>
<dbReference type="PIRSF" id="PIRSF000216">
    <property type="entry name" value="NADH_DH_24kDa"/>
    <property type="match status" value="1"/>
</dbReference>
<dbReference type="InterPro" id="IPR036249">
    <property type="entry name" value="Thioredoxin-like_sf"/>
</dbReference>
<reference evidence="7 8" key="1">
    <citation type="submission" date="2017-04" db="EMBL/GenBank/DDBJ databases">
        <authorList>
            <person name="Varghese N."/>
            <person name="Submissions S."/>
        </authorList>
    </citation>
    <scope>NUCLEOTIDE SEQUENCE [LARGE SCALE GENOMIC DNA]</scope>
    <source>
        <strain evidence="7 8">J12</strain>
    </source>
</reference>
<gene>
    <name evidence="7" type="ORF">SAMN02744124_03222</name>
</gene>
<organism evidence="7 8">
    <name type="scientific">Paenibacillus barengoltzii J12</name>
    <dbReference type="NCBI Taxonomy" id="935846"/>
    <lineage>
        <taxon>Bacteria</taxon>
        <taxon>Bacillati</taxon>
        <taxon>Bacillota</taxon>
        <taxon>Bacilli</taxon>
        <taxon>Bacillales</taxon>
        <taxon>Paenibacillaceae</taxon>
        <taxon>Paenibacillus</taxon>
    </lineage>
</organism>
<dbReference type="RefSeq" id="WP_085279412.1">
    <property type="nucleotide sequence ID" value="NZ_FXAE01000038.1"/>
</dbReference>
<dbReference type="InterPro" id="IPR041921">
    <property type="entry name" value="NuoE_N"/>
</dbReference>
<keyword evidence="4" id="KW-0408">Iron</keyword>
<dbReference type="PANTHER" id="PTHR43342:SF2">
    <property type="entry name" value="POTENTIAL NAD-REDUCING HYDROGENASE SUBUNIT"/>
    <property type="match status" value="1"/>
</dbReference>
<dbReference type="PROSITE" id="PS01099">
    <property type="entry name" value="COMPLEX1_24K"/>
    <property type="match status" value="1"/>
</dbReference>
<evidence type="ECO:0000256" key="2">
    <source>
        <dbReference type="ARBA" id="ARBA00022714"/>
    </source>
</evidence>
<dbReference type="SUPFAM" id="SSF52833">
    <property type="entry name" value="Thioredoxin-like"/>
    <property type="match status" value="1"/>
</dbReference>
<keyword evidence="5" id="KW-0411">Iron-sulfur</keyword>
<dbReference type="Gene3D" id="1.10.10.1590">
    <property type="entry name" value="NADH-quinone oxidoreductase subunit E"/>
    <property type="match status" value="1"/>
</dbReference>
<evidence type="ECO:0000256" key="1">
    <source>
        <dbReference type="ARBA" id="ARBA00010643"/>
    </source>
</evidence>
<keyword evidence="8" id="KW-1185">Reference proteome</keyword>
<dbReference type="Pfam" id="PF01257">
    <property type="entry name" value="2Fe-2S_thioredx"/>
    <property type="match status" value="1"/>
</dbReference>
<dbReference type="InterPro" id="IPR028431">
    <property type="entry name" value="NADP_DH_HndA-like"/>
</dbReference>
<name>A0ABY1M0F3_9BACL</name>
<accession>A0ABY1M0F3</accession>
<dbReference type="InterPro" id="IPR042128">
    <property type="entry name" value="NuoE_dom"/>
</dbReference>
<evidence type="ECO:0000256" key="4">
    <source>
        <dbReference type="ARBA" id="ARBA00023004"/>
    </source>
</evidence>
<protein>
    <submittedName>
        <fullName evidence="7">NAD(P)-dependent iron-only hydrogenase diaphorase component iron-sulfur protein</fullName>
    </submittedName>
</protein>
<comment type="similarity">
    <text evidence="1">Belongs to the complex I 24 kDa subunit family.</text>
</comment>
<proteinExistence type="inferred from homology"/>
<comment type="cofactor">
    <cofactor evidence="6">
        <name>[2Fe-2S] cluster</name>
        <dbReference type="ChEBI" id="CHEBI:190135"/>
    </cofactor>
</comment>
<dbReference type="Gene3D" id="3.40.30.10">
    <property type="entry name" value="Glutaredoxin"/>
    <property type="match status" value="1"/>
</dbReference>
<dbReference type="CDD" id="cd03064">
    <property type="entry name" value="TRX_Fd_NuoE"/>
    <property type="match status" value="1"/>
</dbReference>
<dbReference type="EMBL" id="FXAE01000038">
    <property type="protein sequence ID" value="SMF46554.1"/>
    <property type="molecule type" value="Genomic_DNA"/>
</dbReference>
<dbReference type="InterPro" id="IPR002023">
    <property type="entry name" value="NuoE-like"/>
</dbReference>
<dbReference type="Proteomes" id="UP000192939">
    <property type="component" value="Unassembled WGS sequence"/>
</dbReference>
<keyword evidence="3" id="KW-0479">Metal-binding</keyword>
<evidence type="ECO:0000256" key="3">
    <source>
        <dbReference type="ARBA" id="ARBA00022723"/>
    </source>
</evidence>
<keyword evidence="2" id="KW-0001">2Fe-2S</keyword>